<dbReference type="EMBL" id="CM042015">
    <property type="protein sequence ID" value="KAI3709067.1"/>
    <property type="molecule type" value="Genomic_DNA"/>
</dbReference>
<reference evidence="2" key="1">
    <citation type="journal article" date="2022" name="Mol. Ecol. Resour.">
        <title>The genomes of chicory, endive, great burdock and yacon provide insights into Asteraceae palaeo-polyploidization history and plant inulin production.</title>
        <authorList>
            <person name="Fan W."/>
            <person name="Wang S."/>
            <person name="Wang H."/>
            <person name="Wang A."/>
            <person name="Jiang F."/>
            <person name="Liu H."/>
            <person name="Zhao H."/>
            <person name="Xu D."/>
            <person name="Zhang Y."/>
        </authorList>
    </citation>
    <scope>NUCLEOTIDE SEQUENCE [LARGE SCALE GENOMIC DNA]</scope>
    <source>
        <strain evidence="2">cv. Punajuju</strain>
    </source>
</reference>
<protein>
    <submittedName>
        <fullName evidence="1">Uncharacterized protein</fullName>
    </submittedName>
</protein>
<dbReference type="Proteomes" id="UP001055811">
    <property type="component" value="Linkage Group LG07"/>
</dbReference>
<reference evidence="1 2" key="2">
    <citation type="journal article" date="2022" name="Mol. Ecol. Resour.">
        <title>The genomes of chicory, endive, great burdock and yacon provide insights into Asteraceae paleo-polyploidization history and plant inulin production.</title>
        <authorList>
            <person name="Fan W."/>
            <person name="Wang S."/>
            <person name="Wang H."/>
            <person name="Wang A."/>
            <person name="Jiang F."/>
            <person name="Liu H."/>
            <person name="Zhao H."/>
            <person name="Xu D."/>
            <person name="Zhang Y."/>
        </authorList>
    </citation>
    <scope>NUCLEOTIDE SEQUENCE [LARGE SCALE GENOMIC DNA]</scope>
    <source>
        <strain evidence="2">cv. Punajuju</strain>
        <tissue evidence="1">Leaves</tissue>
    </source>
</reference>
<sequence>MVAGVAVNCKVFKLPVVRFVNASMVSMKSKATNLVLDFLGILELGLMNSDLEGGLIFRLQQKEDGRSGFSHAIAR</sequence>
<keyword evidence="2" id="KW-1185">Reference proteome</keyword>
<proteinExistence type="predicted"/>
<organism evidence="1 2">
    <name type="scientific">Cichorium intybus</name>
    <name type="common">Chicory</name>
    <dbReference type="NCBI Taxonomy" id="13427"/>
    <lineage>
        <taxon>Eukaryota</taxon>
        <taxon>Viridiplantae</taxon>
        <taxon>Streptophyta</taxon>
        <taxon>Embryophyta</taxon>
        <taxon>Tracheophyta</taxon>
        <taxon>Spermatophyta</taxon>
        <taxon>Magnoliopsida</taxon>
        <taxon>eudicotyledons</taxon>
        <taxon>Gunneridae</taxon>
        <taxon>Pentapetalae</taxon>
        <taxon>asterids</taxon>
        <taxon>campanulids</taxon>
        <taxon>Asterales</taxon>
        <taxon>Asteraceae</taxon>
        <taxon>Cichorioideae</taxon>
        <taxon>Cichorieae</taxon>
        <taxon>Cichoriinae</taxon>
        <taxon>Cichorium</taxon>
    </lineage>
</organism>
<evidence type="ECO:0000313" key="2">
    <source>
        <dbReference type="Proteomes" id="UP001055811"/>
    </source>
</evidence>
<gene>
    <name evidence="1" type="ORF">L2E82_38802</name>
</gene>
<evidence type="ECO:0000313" key="1">
    <source>
        <dbReference type="EMBL" id="KAI3709067.1"/>
    </source>
</evidence>
<accession>A0ACB9AFZ4</accession>
<comment type="caution">
    <text evidence="1">The sequence shown here is derived from an EMBL/GenBank/DDBJ whole genome shotgun (WGS) entry which is preliminary data.</text>
</comment>
<name>A0ACB9AFZ4_CICIN</name>